<dbReference type="Proteomes" id="UP000182660">
    <property type="component" value="Unassembled WGS sequence"/>
</dbReference>
<accession>A0A090IIT8</accession>
<dbReference type="KEGG" id="mvs:MVIS_2059"/>
<dbReference type="GO" id="GO:0003676">
    <property type="term" value="F:nucleic acid binding"/>
    <property type="evidence" value="ECO:0007669"/>
    <property type="project" value="InterPro"/>
</dbReference>
<dbReference type="InterPro" id="IPR003029">
    <property type="entry name" value="S1_domain"/>
</dbReference>
<dbReference type="GeneID" id="61297691"/>
<dbReference type="InterPro" id="IPR036388">
    <property type="entry name" value="WH-like_DNA-bd_sf"/>
</dbReference>
<organism evidence="4 6">
    <name type="scientific">Moritella viscosa</name>
    <dbReference type="NCBI Taxonomy" id="80854"/>
    <lineage>
        <taxon>Bacteria</taxon>
        <taxon>Pseudomonadati</taxon>
        <taxon>Pseudomonadota</taxon>
        <taxon>Gammaproteobacteria</taxon>
        <taxon>Alteromonadales</taxon>
        <taxon>Moritellaceae</taxon>
        <taxon>Moritella</taxon>
    </lineage>
</organism>
<evidence type="ECO:0000313" key="3">
    <source>
        <dbReference type="EMBL" id="SGY99669.1"/>
    </source>
</evidence>
<dbReference type="InterPro" id="IPR014464">
    <property type="entry name" value="CvfB_fam"/>
</dbReference>
<dbReference type="RefSeq" id="WP_045110290.1">
    <property type="nucleotide sequence ID" value="NZ_CAWQZC010000023.1"/>
</dbReference>
<dbReference type="PANTHER" id="PTHR37296:SF1">
    <property type="entry name" value="CONSERVED VIRULENCE FACTOR B"/>
    <property type="match status" value="1"/>
</dbReference>
<gene>
    <name evidence="3" type="ORF">MT2528_3889</name>
    <name evidence="4" type="ORF">NVI5450_4069</name>
</gene>
<dbReference type="PATRIC" id="fig|80854.5.peg.2198"/>
<evidence type="ECO:0000256" key="1">
    <source>
        <dbReference type="PIRNR" id="PIRNR012524"/>
    </source>
</evidence>
<evidence type="ECO:0000259" key="2">
    <source>
        <dbReference type="SMART" id="SM00316"/>
    </source>
</evidence>
<feature type="domain" description="S1 motif" evidence="2">
    <location>
        <begin position="69"/>
        <end position="131"/>
    </location>
</feature>
<dbReference type="Gene3D" id="1.10.10.10">
    <property type="entry name" value="Winged helix-like DNA-binding domain superfamily/Winged helix DNA-binding domain"/>
    <property type="match status" value="1"/>
</dbReference>
<dbReference type="EMBL" id="FPLD01000113">
    <property type="protein sequence ID" value="SGZ14524.1"/>
    <property type="molecule type" value="Genomic_DNA"/>
</dbReference>
<dbReference type="PANTHER" id="PTHR37296">
    <property type="entry name" value="CONSERVED VIRULENCE FACTOR B"/>
    <property type="match status" value="1"/>
</dbReference>
<reference evidence="3 5" key="2">
    <citation type="submission" date="2016-11" db="EMBL/GenBank/DDBJ databases">
        <authorList>
            <person name="Klemetsen T."/>
        </authorList>
    </citation>
    <scope>NUCLEOTIDE SEQUENCE [LARGE SCALE GENOMIC DNA]</scope>
    <source>
        <strain evidence="3">MT 2528</strain>
    </source>
</reference>
<evidence type="ECO:0000313" key="4">
    <source>
        <dbReference type="EMBL" id="SGZ14524.1"/>
    </source>
</evidence>
<proteinExistence type="inferred from homology"/>
<name>A0A090IIT8_9GAMM</name>
<dbReference type="Pfam" id="PF17783">
    <property type="entry name" value="WHD_CvfB"/>
    <property type="match status" value="1"/>
</dbReference>
<evidence type="ECO:0000313" key="6">
    <source>
        <dbReference type="Proteomes" id="UP000183794"/>
    </source>
</evidence>
<comment type="similarity">
    <text evidence="1">Belongs to the CvfB family.</text>
</comment>
<dbReference type="Pfam" id="PF13509">
    <property type="entry name" value="S1_2"/>
    <property type="match status" value="2"/>
</dbReference>
<evidence type="ECO:0000313" key="5">
    <source>
        <dbReference type="Proteomes" id="UP000182660"/>
    </source>
</evidence>
<dbReference type="InterPro" id="IPR012340">
    <property type="entry name" value="NA-bd_OB-fold"/>
</dbReference>
<dbReference type="InterPro" id="IPR040764">
    <property type="entry name" value="CvfB_WH"/>
</dbReference>
<reference evidence="4 6" key="1">
    <citation type="submission" date="2016-11" db="EMBL/GenBank/DDBJ databases">
        <authorList>
            <person name="Jaros S."/>
            <person name="Januszkiewicz K."/>
            <person name="Wedrychowicz H."/>
        </authorList>
    </citation>
    <scope>NUCLEOTIDE SEQUENCE [LARGE SCALE GENOMIC DNA]</scope>
    <source>
        <strain evidence="4">NVI 5450</strain>
    </source>
</reference>
<sequence>MAELGKLNTLEIIKETGSGFYLDGGVLGEILLPFTNSPLNAEIGEDLEVFVYLDSEDRIIATTQKVFGAVGEFVMLKVKQVNNVGAFLDWGLDKDLLVPYSEQRIPLQVGREYLVAIYLDRIHGRITATTKLDRHVDNIPARYKIHEEVEITPVDPTDLGYKVIVNNSHWGVVYKNEMFKKLNRGEKQKAYIQKVREDGKIDILLNEPGHGKVSDFSQVLLSELNKNGGFMAVTDKTDPETISRLFGVSKKTFKSAVGQLFKKGIIDIVKTGNVGLQVKDSE</sequence>
<dbReference type="HOGENOM" id="CLU_064885_1_0_6"/>
<dbReference type="InterPro" id="IPR039566">
    <property type="entry name" value="CvfB_S1_st"/>
</dbReference>
<dbReference type="Proteomes" id="UP000183794">
    <property type="component" value="Unassembled WGS sequence"/>
</dbReference>
<dbReference type="PIRSF" id="PIRSF012524">
    <property type="entry name" value="YitL_S1"/>
    <property type="match status" value="1"/>
</dbReference>
<dbReference type="EMBL" id="FPLJ01000085">
    <property type="protein sequence ID" value="SGY99669.1"/>
    <property type="molecule type" value="Genomic_DNA"/>
</dbReference>
<keyword evidence="5" id="KW-1185">Reference proteome</keyword>
<dbReference type="Gene3D" id="2.40.50.140">
    <property type="entry name" value="Nucleic acid-binding proteins"/>
    <property type="match status" value="1"/>
</dbReference>
<dbReference type="SMART" id="SM00316">
    <property type="entry name" value="S1"/>
    <property type="match status" value="2"/>
</dbReference>
<dbReference type="OrthoDB" id="9801597at2"/>
<protein>
    <recommendedName>
        <fullName evidence="2">S1 motif domain-containing protein</fullName>
    </recommendedName>
</protein>
<feature type="domain" description="S1 motif" evidence="2">
    <location>
        <begin position="144"/>
        <end position="206"/>
    </location>
</feature>
<dbReference type="STRING" id="80854.MVIS_2059"/>
<dbReference type="AlphaFoldDB" id="A0A090IIT8"/>